<feature type="transmembrane region" description="Helical" evidence="7">
    <location>
        <begin position="261"/>
        <end position="279"/>
    </location>
</feature>
<sequence length="496" mass="53388">MKFNKWFSLILVSSALFLIVIDMTVLYTALPTITYELEASAFQKLWIVNAYPLVVAGLLPGLGTLGDKVGHKNMFLSGLVIFTLASVVAAFSPTSGTLIMARVILAIGAATMMPSTLAIIKQVFDDKKDRALALGIWSSIASAGAGLGPLIGGLLLTKFWWGSVFLINVPITIIVIIIAYIQIPNIKGNKDKKWDITSSILIMIGLIGTVYAIKEVTKENPSIVLIILTLVIGLWSLKLFISRQKRLSNPLISLDIFKNKYFLSGVIAAFTSASILIGFEMILSQRLQLILNLTPLKAGLVLMSMAAAAFIGAIVQGSILTRFDTIKILIYNLTISLIGIVGFTAFLHNDLWIQILFLSIAGLGLGGAMTVASNAIMTNVDDDKAGMAASVEEVSYELGGSIGIAALGGVFSFTYTYLMERSMSIAEIPAKAKGSFEETMIVAENSNGLLKSKLLELGTNAFDHAYSLILIITITIIAAIILLLWRILAETGKKIT</sequence>
<organism evidence="9 10">
    <name type="scientific">Mammaliicoccus sciuri</name>
    <name type="common">Staphylococcus sciuri</name>
    <dbReference type="NCBI Taxonomy" id="1296"/>
    <lineage>
        <taxon>Bacteria</taxon>
        <taxon>Bacillati</taxon>
        <taxon>Bacillota</taxon>
        <taxon>Bacilli</taxon>
        <taxon>Bacillales</taxon>
        <taxon>Staphylococcaceae</taxon>
        <taxon>Mammaliicoccus</taxon>
    </lineage>
</organism>
<accession>A0AAI8DI24</accession>
<dbReference type="RefSeq" id="WP_058590910.1">
    <property type="nucleotide sequence ID" value="NZ_CP022046.2"/>
</dbReference>
<feature type="transmembrane region" description="Helical" evidence="7">
    <location>
        <begin position="74"/>
        <end position="93"/>
    </location>
</feature>
<reference evidence="10" key="1">
    <citation type="submission" date="2017-06" db="EMBL/GenBank/DDBJ databases">
        <title>FDA dAtabase for Regulatory Grade micrObial Sequences (FDA-ARGOS): Supporting development and validation of Infectious Disease Dx tests.</title>
        <authorList>
            <person name="Campos J."/>
            <person name="Goldberg B."/>
            <person name="Tallon L."/>
            <person name="Sadzewicz L."/>
            <person name="Sengamalay N."/>
            <person name="Ott S."/>
            <person name="Godinez A."/>
            <person name="Nagaraj S."/>
            <person name="Vavikolanu K."/>
            <person name="Vyas G."/>
            <person name="Nadendla S."/>
            <person name="Aluvathingal J."/>
            <person name="Geyer C."/>
            <person name="Nandy P."/>
            <person name="Hobson J."/>
            <person name="Sichtig H."/>
        </authorList>
    </citation>
    <scope>NUCLEOTIDE SEQUENCE [LARGE SCALE GENOMIC DNA]</scope>
    <source>
        <strain evidence="10">FDAARGOS_285</strain>
    </source>
</reference>
<feature type="transmembrane region" description="Helical" evidence="7">
    <location>
        <begin position="299"/>
        <end position="321"/>
    </location>
</feature>
<feature type="transmembrane region" description="Helical" evidence="7">
    <location>
        <begin position="353"/>
        <end position="377"/>
    </location>
</feature>
<evidence type="ECO:0000259" key="8">
    <source>
        <dbReference type="PROSITE" id="PS50850"/>
    </source>
</evidence>
<dbReference type="PRINTS" id="PR01036">
    <property type="entry name" value="TCRTETB"/>
</dbReference>
<dbReference type="EMBL" id="CP022046">
    <property type="protein sequence ID" value="ASE35520.1"/>
    <property type="molecule type" value="Genomic_DNA"/>
</dbReference>
<dbReference type="KEGG" id="sscu:CEP64_13305"/>
<feature type="transmembrane region" description="Helical" evidence="7">
    <location>
        <begin position="7"/>
        <end position="30"/>
    </location>
</feature>
<evidence type="ECO:0000256" key="6">
    <source>
        <dbReference type="ARBA" id="ARBA00023136"/>
    </source>
</evidence>
<gene>
    <name evidence="9" type="ORF">CEP64_13305</name>
</gene>
<keyword evidence="6 7" id="KW-0472">Membrane</keyword>
<feature type="transmembrane region" description="Helical" evidence="7">
    <location>
        <begin position="193"/>
        <end position="211"/>
    </location>
</feature>
<dbReference type="PANTHER" id="PTHR42718:SF47">
    <property type="entry name" value="METHYL VIOLOGEN RESISTANCE PROTEIN SMVA"/>
    <property type="match status" value="1"/>
</dbReference>
<dbReference type="InterPro" id="IPR011701">
    <property type="entry name" value="MFS"/>
</dbReference>
<proteinExistence type="predicted"/>
<dbReference type="InterPro" id="IPR036259">
    <property type="entry name" value="MFS_trans_sf"/>
</dbReference>
<evidence type="ECO:0000256" key="5">
    <source>
        <dbReference type="ARBA" id="ARBA00022989"/>
    </source>
</evidence>
<evidence type="ECO:0000256" key="3">
    <source>
        <dbReference type="ARBA" id="ARBA00022475"/>
    </source>
</evidence>
<feature type="transmembrane region" description="Helical" evidence="7">
    <location>
        <begin position="99"/>
        <end position="120"/>
    </location>
</feature>
<evidence type="ECO:0000256" key="4">
    <source>
        <dbReference type="ARBA" id="ARBA00022692"/>
    </source>
</evidence>
<dbReference type="Proteomes" id="UP000197058">
    <property type="component" value="Chromosome"/>
</dbReference>
<dbReference type="SUPFAM" id="SSF103473">
    <property type="entry name" value="MFS general substrate transporter"/>
    <property type="match status" value="1"/>
</dbReference>
<keyword evidence="3" id="KW-1003">Cell membrane</keyword>
<feature type="transmembrane region" description="Helical" evidence="7">
    <location>
        <begin position="465"/>
        <end position="485"/>
    </location>
</feature>
<keyword evidence="5 7" id="KW-1133">Transmembrane helix</keyword>
<dbReference type="AlphaFoldDB" id="A0AAI8DI24"/>
<dbReference type="PROSITE" id="PS50850">
    <property type="entry name" value="MFS"/>
    <property type="match status" value="1"/>
</dbReference>
<feature type="transmembrane region" description="Helical" evidence="7">
    <location>
        <begin position="132"/>
        <end position="153"/>
    </location>
</feature>
<dbReference type="PANTHER" id="PTHR42718">
    <property type="entry name" value="MAJOR FACILITATOR SUPERFAMILY MULTIDRUG TRANSPORTER MFSC"/>
    <property type="match status" value="1"/>
</dbReference>
<feature type="domain" description="Major facilitator superfamily (MFS) profile" evidence="8">
    <location>
        <begin position="8"/>
        <end position="490"/>
    </location>
</feature>
<dbReference type="Gene3D" id="1.20.1250.20">
    <property type="entry name" value="MFS general substrate transporter like domains"/>
    <property type="match status" value="1"/>
</dbReference>
<feature type="transmembrane region" description="Helical" evidence="7">
    <location>
        <begin position="398"/>
        <end position="418"/>
    </location>
</feature>
<keyword evidence="2" id="KW-0813">Transport</keyword>
<comment type="subcellular location">
    <subcellularLocation>
        <location evidence="1">Cell membrane</location>
        <topology evidence="1">Multi-pass membrane protein</topology>
    </subcellularLocation>
</comment>
<evidence type="ECO:0000256" key="1">
    <source>
        <dbReference type="ARBA" id="ARBA00004651"/>
    </source>
</evidence>
<dbReference type="CDD" id="cd17321">
    <property type="entry name" value="MFS_MMR_MDR_like"/>
    <property type="match status" value="1"/>
</dbReference>
<dbReference type="GO" id="GO:0005886">
    <property type="term" value="C:plasma membrane"/>
    <property type="evidence" value="ECO:0007669"/>
    <property type="project" value="UniProtKB-SubCell"/>
</dbReference>
<dbReference type="GO" id="GO:0022857">
    <property type="term" value="F:transmembrane transporter activity"/>
    <property type="evidence" value="ECO:0007669"/>
    <property type="project" value="InterPro"/>
</dbReference>
<evidence type="ECO:0000313" key="9">
    <source>
        <dbReference type="EMBL" id="ASE35520.1"/>
    </source>
</evidence>
<protein>
    <submittedName>
        <fullName evidence="9">MFS transporter</fullName>
    </submittedName>
</protein>
<dbReference type="Gene3D" id="1.20.1720.10">
    <property type="entry name" value="Multidrug resistance protein D"/>
    <property type="match status" value="1"/>
</dbReference>
<name>A0AAI8DI24_MAMSC</name>
<evidence type="ECO:0000256" key="2">
    <source>
        <dbReference type="ARBA" id="ARBA00022448"/>
    </source>
</evidence>
<dbReference type="InterPro" id="IPR020846">
    <property type="entry name" value="MFS_dom"/>
</dbReference>
<keyword evidence="4 7" id="KW-0812">Transmembrane</keyword>
<dbReference type="Pfam" id="PF07690">
    <property type="entry name" value="MFS_1"/>
    <property type="match status" value="1"/>
</dbReference>
<feature type="transmembrane region" description="Helical" evidence="7">
    <location>
        <begin position="328"/>
        <end position="347"/>
    </location>
</feature>
<evidence type="ECO:0000313" key="10">
    <source>
        <dbReference type="Proteomes" id="UP000197058"/>
    </source>
</evidence>
<feature type="transmembrane region" description="Helical" evidence="7">
    <location>
        <begin position="159"/>
        <end position="181"/>
    </location>
</feature>
<feature type="transmembrane region" description="Helical" evidence="7">
    <location>
        <begin position="223"/>
        <end position="241"/>
    </location>
</feature>
<feature type="transmembrane region" description="Helical" evidence="7">
    <location>
        <begin position="42"/>
        <end position="62"/>
    </location>
</feature>
<evidence type="ECO:0000256" key="7">
    <source>
        <dbReference type="SAM" id="Phobius"/>
    </source>
</evidence>